<dbReference type="FunFam" id="1.20.1260.60:FF:000002">
    <property type="entry name" value="Vacuolar protein sorting-associated protein IST1"/>
    <property type="match status" value="1"/>
</dbReference>
<feature type="compositionally biased region" description="Polar residues" evidence="3">
    <location>
        <begin position="201"/>
        <end position="214"/>
    </location>
</feature>
<evidence type="ECO:0000313" key="4">
    <source>
        <dbReference type="EMBL" id="KAK1377583.1"/>
    </source>
</evidence>
<dbReference type="AlphaFoldDB" id="A0AAD8MMR7"/>
<feature type="compositionally biased region" description="Basic residues" evidence="3">
    <location>
        <begin position="656"/>
        <end position="666"/>
    </location>
</feature>
<feature type="region of interest" description="Disordered" evidence="3">
    <location>
        <begin position="265"/>
        <end position="379"/>
    </location>
</feature>
<feature type="region of interest" description="Disordered" evidence="3">
    <location>
        <begin position="588"/>
        <end position="607"/>
    </location>
</feature>
<dbReference type="PANTHER" id="PTHR12161">
    <property type="entry name" value="IST1 FAMILY MEMBER"/>
    <property type="match status" value="1"/>
</dbReference>
<feature type="region of interest" description="Disordered" evidence="3">
    <location>
        <begin position="699"/>
        <end position="753"/>
    </location>
</feature>
<dbReference type="EMBL" id="JAUIZM010000006">
    <property type="protein sequence ID" value="KAK1377583.1"/>
    <property type="molecule type" value="Genomic_DNA"/>
</dbReference>
<dbReference type="InterPro" id="IPR042277">
    <property type="entry name" value="IST1-like"/>
</dbReference>
<evidence type="ECO:0000256" key="3">
    <source>
        <dbReference type="SAM" id="MobiDB-lite"/>
    </source>
</evidence>
<feature type="region of interest" description="Disordered" evidence="3">
    <location>
        <begin position="403"/>
        <end position="432"/>
    </location>
</feature>
<accession>A0AAD8MMR7</accession>
<feature type="compositionally biased region" description="Basic and acidic residues" evidence="3">
    <location>
        <begin position="363"/>
        <end position="373"/>
    </location>
</feature>
<dbReference type="Gene3D" id="1.20.1260.60">
    <property type="entry name" value="Vacuolar protein sorting-associated protein Ist1"/>
    <property type="match status" value="1"/>
</dbReference>
<evidence type="ECO:0000256" key="1">
    <source>
        <dbReference type="ARBA" id="ARBA00005536"/>
    </source>
</evidence>
<feature type="region of interest" description="Disordered" evidence="3">
    <location>
        <begin position="504"/>
        <end position="575"/>
    </location>
</feature>
<feature type="compositionally biased region" description="Basic and acidic residues" evidence="3">
    <location>
        <begin position="215"/>
        <end position="227"/>
    </location>
</feature>
<feature type="compositionally biased region" description="Basic and acidic residues" evidence="3">
    <location>
        <begin position="506"/>
        <end position="529"/>
    </location>
</feature>
<keyword evidence="5" id="KW-1185">Reference proteome</keyword>
<feature type="compositionally biased region" description="Polar residues" evidence="3">
    <location>
        <begin position="228"/>
        <end position="242"/>
    </location>
</feature>
<reference evidence="4" key="2">
    <citation type="submission" date="2023-05" db="EMBL/GenBank/DDBJ databases">
        <authorList>
            <person name="Schelkunov M.I."/>
        </authorList>
    </citation>
    <scope>NUCLEOTIDE SEQUENCE</scope>
    <source>
        <strain evidence="4">Hsosn_3</strain>
        <tissue evidence="4">Leaf</tissue>
    </source>
</reference>
<organism evidence="4 5">
    <name type="scientific">Heracleum sosnowskyi</name>
    <dbReference type="NCBI Taxonomy" id="360622"/>
    <lineage>
        <taxon>Eukaryota</taxon>
        <taxon>Viridiplantae</taxon>
        <taxon>Streptophyta</taxon>
        <taxon>Embryophyta</taxon>
        <taxon>Tracheophyta</taxon>
        <taxon>Spermatophyta</taxon>
        <taxon>Magnoliopsida</taxon>
        <taxon>eudicotyledons</taxon>
        <taxon>Gunneridae</taxon>
        <taxon>Pentapetalae</taxon>
        <taxon>asterids</taxon>
        <taxon>campanulids</taxon>
        <taxon>Apiales</taxon>
        <taxon>Apiaceae</taxon>
        <taxon>Apioideae</taxon>
        <taxon>apioid superclade</taxon>
        <taxon>Tordylieae</taxon>
        <taxon>Tordyliinae</taxon>
        <taxon>Heracleum</taxon>
    </lineage>
</organism>
<proteinExistence type="inferred from homology"/>
<feature type="compositionally biased region" description="Basic and acidic residues" evidence="3">
    <location>
        <begin position="265"/>
        <end position="302"/>
    </location>
</feature>
<protein>
    <submittedName>
        <fullName evidence="4">Uncharacterized protein</fullName>
    </submittedName>
</protein>
<reference evidence="4" key="1">
    <citation type="submission" date="2023-02" db="EMBL/GenBank/DDBJ databases">
        <title>Genome of toxic invasive species Heracleum sosnowskyi carries increased number of genes despite the absence of recent whole-genome duplications.</title>
        <authorList>
            <person name="Schelkunov M."/>
            <person name="Shtratnikova V."/>
            <person name="Makarenko M."/>
            <person name="Klepikova A."/>
            <person name="Omelchenko D."/>
            <person name="Novikova G."/>
            <person name="Obukhova E."/>
            <person name="Bogdanov V."/>
            <person name="Penin A."/>
            <person name="Logacheva M."/>
        </authorList>
    </citation>
    <scope>NUCLEOTIDE SEQUENCE</scope>
    <source>
        <strain evidence="4">Hsosn_3</strain>
        <tissue evidence="4">Leaf</tissue>
    </source>
</reference>
<dbReference type="Proteomes" id="UP001237642">
    <property type="component" value="Unassembled WGS sequence"/>
</dbReference>
<dbReference type="Pfam" id="PF03398">
    <property type="entry name" value="Ist1"/>
    <property type="match status" value="1"/>
</dbReference>
<gene>
    <name evidence="4" type="ORF">POM88_024327</name>
</gene>
<comment type="caution">
    <text evidence="4">The sequence shown here is derived from an EMBL/GenBank/DDBJ whole genome shotgun (WGS) entry which is preliminary data.</text>
</comment>
<dbReference type="GO" id="GO:0015031">
    <property type="term" value="P:protein transport"/>
    <property type="evidence" value="ECO:0007669"/>
    <property type="project" value="InterPro"/>
</dbReference>
<sequence>MLDGLLGRGFVSKCKSLIKPTKMRLEALRKRAEAKQRFLKEDLAKLLANGLDINAYGRTEEFLAGLCLLSHYDFIEYTCDFLLKNLSIMQKQRECPENCREAVGSLMFAAARFSDLPELRDLRDAFQDRYGNSIEHFVNQVFVDKLASRPPTLDKRLQLLRDIALEFSIKWDSHGFEQRMASPSAFVQDQNKKYGPPKVTSDISKYSNGNGTNSKSDKRDVISKERSNSVSDEQTMHNSKGGNMSAREGMDMNFVKRQEYNENRNRPLLITREKEENNDISYRGRPEHYVEKHKLNQRDDKTPTVGSGSSSHGNISSIQNGRLSTKTKEGRSCSKLPSSNDKSDSYTSSEPNTQHHIVASTKKVREVEADRSESSSGGKYAASIYTMQNGRMTTIPKEEEQSTLFRGKSEVSVNSSKLPSGFDGRSDSSVSNEHDSWLNIAMSKRKVGEEEADRFKSYHSSPRPPPYLKIKDNAIPAPYVKSKVSNDELTVPLPYRGNAVANSHMNQKEDQPHCGEEGFGPYHEKEPIYHNDLPLPKPRSTRRKQSKSSSTHYDDEKIEDTRNAKKSSSSNDEAVFSLLHKDNAVANTHRKEHHPHPEEGFGPTRVNGHHREKEAAYHNDIPLPKPRSSRRKQSKSLSTNYDDEKIEDIGTVKKSSSSRKKEHSRKGLQLLFDDEHHEKDEEERMMDKLLLHYSKKPSDFDAGKLRKKSPAHASNHIDSSGIKLQHVRGTDGPDVNPEMVPPPTRSVSLPREQTALVEPTKVYARANSFQPDNMARHVHPKLPDYDDLAAQFAAMRGR</sequence>
<evidence type="ECO:0000313" key="5">
    <source>
        <dbReference type="Proteomes" id="UP001237642"/>
    </source>
</evidence>
<dbReference type="PANTHER" id="PTHR12161:SF14">
    <property type="entry name" value="REGULATOR OF VPS4 ACTIVITY IN THE MVB PATHWAY PROTEIN"/>
    <property type="match status" value="1"/>
</dbReference>
<comment type="similarity">
    <text evidence="1">Belongs to the IST1 family.</text>
</comment>
<feature type="coiled-coil region" evidence="2">
    <location>
        <begin position="22"/>
        <end position="49"/>
    </location>
</feature>
<feature type="compositionally biased region" description="Low complexity" evidence="3">
    <location>
        <begin position="306"/>
        <end position="321"/>
    </location>
</feature>
<feature type="region of interest" description="Disordered" evidence="3">
    <location>
        <begin position="616"/>
        <end position="666"/>
    </location>
</feature>
<evidence type="ECO:0000256" key="2">
    <source>
        <dbReference type="SAM" id="Coils"/>
    </source>
</evidence>
<feature type="compositionally biased region" description="Basic and acidic residues" evidence="3">
    <location>
        <begin position="552"/>
        <end position="563"/>
    </location>
</feature>
<name>A0AAD8MMR7_9APIA</name>
<feature type="region of interest" description="Disordered" evidence="3">
    <location>
        <begin position="187"/>
        <end position="248"/>
    </location>
</feature>
<keyword evidence="2" id="KW-0175">Coiled coil</keyword>
<dbReference type="InterPro" id="IPR005061">
    <property type="entry name" value="Ist1"/>
</dbReference>